<accession>A0A8X6SQT2</accession>
<sequence length="66" mass="7486">MIYQILAKAVPISERFVGAVQWHFTPCSKTSQKCSTEFKSGLLGYKFRTEKSEECSSKQPVANRNL</sequence>
<dbReference type="EMBL" id="BMAU01021323">
    <property type="protein sequence ID" value="GFY13527.1"/>
    <property type="molecule type" value="Genomic_DNA"/>
</dbReference>
<reference evidence="1" key="1">
    <citation type="submission" date="2020-08" db="EMBL/GenBank/DDBJ databases">
        <title>Multicomponent nature underlies the extraordinary mechanical properties of spider dragline silk.</title>
        <authorList>
            <person name="Kono N."/>
            <person name="Nakamura H."/>
            <person name="Mori M."/>
            <person name="Yoshida Y."/>
            <person name="Ohtoshi R."/>
            <person name="Malay A.D."/>
            <person name="Moran D.A.P."/>
            <person name="Tomita M."/>
            <person name="Numata K."/>
            <person name="Arakawa K."/>
        </authorList>
    </citation>
    <scope>NUCLEOTIDE SEQUENCE</scope>
</reference>
<comment type="caution">
    <text evidence="1">The sequence shown here is derived from an EMBL/GenBank/DDBJ whole genome shotgun (WGS) entry which is preliminary data.</text>
</comment>
<proteinExistence type="predicted"/>
<organism evidence="1 2">
    <name type="scientific">Trichonephila clavipes</name>
    <name type="common">Golden silk orbweaver</name>
    <name type="synonym">Nephila clavipes</name>
    <dbReference type="NCBI Taxonomy" id="2585209"/>
    <lineage>
        <taxon>Eukaryota</taxon>
        <taxon>Metazoa</taxon>
        <taxon>Ecdysozoa</taxon>
        <taxon>Arthropoda</taxon>
        <taxon>Chelicerata</taxon>
        <taxon>Arachnida</taxon>
        <taxon>Araneae</taxon>
        <taxon>Araneomorphae</taxon>
        <taxon>Entelegynae</taxon>
        <taxon>Araneoidea</taxon>
        <taxon>Nephilidae</taxon>
        <taxon>Trichonephila</taxon>
    </lineage>
</organism>
<gene>
    <name evidence="1" type="ORF">TNCV_4958971</name>
</gene>
<evidence type="ECO:0000313" key="1">
    <source>
        <dbReference type="EMBL" id="GFY13527.1"/>
    </source>
</evidence>
<evidence type="ECO:0000313" key="2">
    <source>
        <dbReference type="Proteomes" id="UP000887159"/>
    </source>
</evidence>
<name>A0A8X6SQT2_TRICX</name>
<dbReference type="Proteomes" id="UP000887159">
    <property type="component" value="Unassembled WGS sequence"/>
</dbReference>
<keyword evidence="2" id="KW-1185">Reference proteome</keyword>
<dbReference type="AlphaFoldDB" id="A0A8X6SQT2"/>
<protein>
    <submittedName>
        <fullName evidence="1">Uncharacterized protein</fullName>
    </submittedName>
</protein>